<keyword evidence="4" id="KW-0472">Membrane</keyword>
<dbReference type="InterPro" id="IPR050475">
    <property type="entry name" value="Prenyltransferase_related"/>
</dbReference>
<keyword evidence="2" id="KW-0812">Transmembrane</keyword>
<proteinExistence type="predicted"/>
<dbReference type="InterPro" id="IPR000537">
    <property type="entry name" value="UbiA_prenyltransferase"/>
</dbReference>
<dbReference type="PANTHER" id="PTHR42723:SF1">
    <property type="entry name" value="CHLOROPHYLL SYNTHASE, CHLOROPLASTIC"/>
    <property type="match status" value="1"/>
</dbReference>
<dbReference type="Gene3D" id="1.10.357.140">
    <property type="entry name" value="UbiA prenyltransferase"/>
    <property type="match status" value="1"/>
</dbReference>
<gene>
    <name evidence="5" type="ORF">BD311DRAFT_776784</name>
</gene>
<dbReference type="EMBL" id="ML143405">
    <property type="protein sequence ID" value="TBU30494.1"/>
    <property type="molecule type" value="Genomic_DNA"/>
</dbReference>
<dbReference type="GO" id="GO:0016765">
    <property type="term" value="F:transferase activity, transferring alkyl or aryl (other than methyl) groups"/>
    <property type="evidence" value="ECO:0007669"/>
    <property type="project" value="InterPro"/>
</dbReference>
<evidence type="ECO:0000256" key="4">
    <source>
        <dbReference type="ARBA" id="ARBA00023136"/>
    </source>
</evidence>
<dbReference type="AlphaFoldDB" id="A0A4Q9MRL3"/>
<dbReference type="OrthoDB" id="2753389at2759"/>
<dbReference type="PANTHER" id="PTHR42723">
    <property type="entry name" value="CHLOROPHYLL SYNTHASE"/>
    <property type="match status" value="1"/>
</dbReference>
<evidence type="ECO:0008006" key="6">
    <source>
        <dbReference type="Google" id="ProtNLM"/>
    </source>
</evidence>
<accession>A0A4Q9MRL3</accession>
<evidence type="ECO:0000313" key="5">
    <source>
        <dbReference type="EMBL" id="TBU30494.1"/>
    </source>
</evidence>
<sequence length="230" mass="24461">MALAGSPNTSERIFTVIRASRIPGWCFGPILYGIGVIHSRQIPRTIPSLSSAAIRLLTLSFPLCSIVFGVNDVYDYESDLRNPRKIASSLEGGVLAPAFHADILRAATISSLLLLLPSLFTRNLQNVAATSLLVVFGWQYSAPPLRLKEVPAVDSISNGVMVFLSWFVGFSAVGKGIAEAPRKGYMMSLCTAGVHALAAVADVEADRAARMQTLAVVLGARLAAVFAALC</sequence>
<dbReference type="InterPro" id="IPR044878">
    <property type="entry name" value="UbiA_sf"/>
</dbReference>
<comment type="subcellular location">
    <subcellularLocation>
        <location evidence="1">Membrane</location>
        <topology evidence="1">Multi-pass membrane protein</topology>
    </subcellularLocation>
</comment>
<dbReference type="Proteomes" id="UP000292957">
    <property type="component" value="Unassembled WGS sequence"/>
</dbReference>
<keyword evidence="3" id="KW-1133">Transmembrane helix</keyword>
<evidence type="ECO:0000256" key="3">
    <source>
        <dbReference type="ARBA" id="ARBA00022989"/>
    </source>
</evidence>
<evidence type="ECO:0000256" key="1">
    <source>
        <dbReference type="ARBA" id="ARBA00004141"/>
    </source>
</evidence>
<reference evidence="5" key="1">
    <citation type="submission" date="2019-01" db="EMBL/GenBank/DDBJ databases">
        <title>Draft genome sequences of three monokaryotic isolates of the white-rot basidiomycete fungus Dichomitus squalens.</title>
        <authorList>
            <consortium name="DOE Joint Genome Institute"/>
            <person name="Lopez S.C."/>
            <person name="Andreopoulos B."/>
            <person name="Pangilinan J."/>
            <person name="Lipzen A."/>
            <person name="Riley R."/>
            <person name="Ahrendt S."/>
            <person name="Ng V."/>
            <person name="Barry K."/>
            <person name="Daum C."/>
            <person name="Grigoriev I.V."/>
            <person name="Hilden K.S."/>
            <person name="Makela M.R."/>
            <person name="de Vries R.P."/>
        </authorList>
    </citation>
    <scope>NUCLEOTIDE SEQUENCE [LARGE SCALE GENOMIC DNA]</scope>
    <source>
        <strain evidence="5">OM18370.1</strain>
    </source>
</reference>
<dbReference type="Pfam" id="PF01040">
    <property type="entry name" value="UbiA"/>
    <property type="match status" value="1"/>
</dbReference>
<dbReference type="GO" id="GO:0016020">
    <property type="term" value="C:membrane"/>
    <property type="evidence" value="ECO:0007669"/>
    <property type="project" value="UniProtKB-SubCell"/>
</dbReference>
<evidence type="ECO:0000256" key="2">
    <source>
        <dbReference type="ARBA" id="ARBA00022692"/>
    </source>
</evidence>
<protein>
    <recommendedName>
        <fullName evidence="6">UbiA prenyltransferase family</fullName>
    </recommendedName>
</protein>
<name>A0A4Q9MRL3_9APHY</name>
<organism evidence="5">
    <name type="scientific">Dichomitus squalens</name>
    <dbReference type="NCBI Taxonomy" id="114155"/>
    <lineage>
        <taxon>Eukaryota</taxon>
        <taxon>Fungi</taxon>
        <taxon>Dikarya</taxon>
        <taxon>Basidiomycota</taxon>
        <taxon>Agaricomycotina</taxon>
        <taxon>Agaricomycetes</taxon>
        <taxon>Polyporales</taxon>
        <taxon>Polyporaceae</taxon>
        <taxon>Dichomitus</taxon>
    </lineage>
</organism>